<protein>
    <submittedName>
        <fullName evidence="2">ABC transporter permease</fullName>
    </submittedName>
</protein>
<gene>
    <name evidence="2" type="ORF">ABEU20_000057</name>
</gene>
<feature type="transmembrane region" description="Helical" evidence="1">
    <location>
        <begin position="152"/>
        <end position="173"/>
    </location>
</feature>
<keyword evidence="3" id="KW-1185">Reference proteome</keyword>
<dbReference type="Proteomes" id="UP001629745">
    <property type="component" value="Unassembled WGS sequence"/>
</dbReference>
<feature type="transmembrane region" description="Helical" evidence="1">
    <location>
        <begin position="32"/>
        <end position="59"/>
    </location>
</feature>
<sequence length="249" mass="26509">MTVAIVSPTAAPQRRSPVGLQRLMAVCRLHAVSWPLLLVAPAAILAVTFAINLTIFALIDSEGEIHGTGAVLALYGFVVAFYTQAMTQTYPFALGLSVTRRQFFAATTVVAVLQSIAFATVLQALSVIEAATGGWGVDMRMFGVLRYVTDSAVLQSVTLFASLLLTTAIAMLLGAVYQRWRTPGFLIAGIGTIGLLGLTAVVVTWARWWPAIGSWFVDAPRWLVFVGVPLAAAVAAIAATWSVLRRATT</sequence>
<accession>A0ABW9FL98</accession>
<feature type="transmembrane region" description="Helical" evidence="1">
    <location>
        <begin position="185"/>
        <end position="210"/>
    </location>
</feature>
<evidence type="ECO:0000256" key="1">
    <source>
        <dbReference type="SAM" id="Phobius"/>
    </source>
</evidence>
<keyword evidence="1" id="KW-0472">Membrane</keyword>
<proteinExistence type="predicted"/>
<dbReference type="EMBL" id="JBDLNV010000010">
    <property type="protein sequence ID" value="MFM1726380.1"/>
    <property type="molecule type" value="Genomic_DNA"/>
</dbReference>
<name>A0ABW9FL98_9NOCA</name>
<feature type="transmembrane region" description="Helical" evidence="1">
    <location>
        <begin position="103"/>
        <end position="132"/>
    </location>
</feature>
<organism evidence="2 3">
    <name type="scientific">Rhodococcus parequi</name>
    <dbReference type="NCBI Taxonomy" id="3137122"/>
    <lineage>
        <taxon>Bacteria</taxon>
        <taxon>Bacillati</taxon>
        <taxon>Actinomycetota</taxon>
        <taxon>Actinomycetes</taxon>
        <taxon>Mycobacteriales</taxon>
        <taxon>Nocardiaceae</taxon>
        <taxon>Rhodococcus</taxon>
    </lineage>
</organism>
<keyword evidence="1" id="KW-1133">Transmembrane helix</keyword>
<keyword evidence="1" id="KW-0812">Transmembrane</keyword>
<evidence type="ECO:0000313" key="2">
    <source>
        <dbReference type="EMBL" id="MFM1726380.1"/>
    </source>
</evidence>
<dbReference type="RefSeq" id="WP_420166837.1">
    <property type="nucleotide sequence ID" value="NZ_JBDLNV010000010.1"/>
</dbReference>
<comment type="caution">
    <text evidence="2">The sequence shown here is derived from an EMBL/GenBank/DDBJ whole genome shotgun (WGS) entry which is preliminary data.</text>
</comment>
<evidence type="ECO:0000313" key="3">
    <source>
        <dbReference type="Proteomes" id="UP001629745"/>
    </source>
</evidence>
<feature type="transmembrane region" description="Helical" evidence="1">
    <location>
        <begin position="222"/>
        <end position="244"/>
    </location>
</feature>
<reference evidence="2 3" key="1">
    <citation type="submission" date="2023-11" db="EMBL/GenBank/DDBJ databases">
        <authorList>
            <person name="Val-Calvo J."/>
            <person name="Scortti M."/>
            <person name="Vazquez-Boland J."/>
        </authorList>
    </citation>
    <scope>NUCLEOTIDE SEQUENCE [LARGE SCALE GENOMIC DNA]</scope>
    <source>
        <strain evidence="2 3">PAM 2766</strain>
    </source>
</reference>